<dbReference type="CDD" id="cd02980">
    <property type="entry name" value="TRX_Fd_family"/>
    <property type="match status" value="1"/>
</dbReference>
<dbReference type="Gene3D" id="3.40.30.10">
    <property type="entry name" value="Glutaredoxin"/>
    <property type="match status" value="1"/>
</dbReference>
<gene>
    <name evidence="2" type="ORF">E4656_06545</name>
</gene>
<keyword evidence="3" id="KW-1185">Reference proteome</keyword>
<protein>
    <submittedName>
        <fullName evidence="2">(2Fe-2S) ferredoxin domain-containing protein</fullName>
    </submittedName>
</protein>
<reference evidence="2 3" key="1">
    <citation type="submission" date="2019-04" db="EMBL/GenBank/DDBJ databases">
        <title>Natronospirillum operosus gen. nov., sp. nov., a haloalkaliphilic satellite isolated from decaying biomass of laboratory culture of cyanobacterium Geitlerinema sp. and proposal of Natronospirillaceae fam. nov. and Saccharospirillaceae fam. nov.</title>
        <authorList>
            <person name="Kevbrin V."/>
            <person name="Boltyanskaya Y."/>
            <person name="Koziaeva V."/>
            <person name="Grouzdev D.S."/>
            <person name="Park M."/>
            <person name="Cho J."/>
        </authorList>
    </citation>
    <scope>NUCLEOTIDE SEQUENCE [LARGE SCALE GENOMIC DNA]</scope>
    <source>
        <strain evidence="2 3">G-116</strain>
    </source>
</reference>
<name>A0A4Z0WGS8_9GAMM</name>
<dbReference type="OrthoDB" id="9800597at2"/>
<dbReference type="AlphaFoldDB" id="A0A4Z0WGS8"/>
<sequence length="272" mass="29822">MTQSTATDANAGAGAKPDFVLFVVSSYSVSRRRIEQLRATVCDHAGTEADLIRLDTNGPDLLTALDDRVAQGYRAIRVQPLGLPLSDSLLNWLPGVLAHWRESRSASVQILLGSDQAAQQAGWGEFLGAMLDEPATPIEEDTEPSLGKPGWTNVPDFRYHLLVCTGPRCQIHGSNPLLQQLQANCRSQGVYKDCLITRAGCMFPCNQGPLVAVYPQGGWYRLADTQAVEDFVREVLVAGEECTRLRVHQTETPTPNSKPDYRESTIESIDIN</sequence>
<dbReference type="InterPro" id="IPR036249">
    <property type="entry name" value="Thioredoxin-like_sf"/>
</dbReference>
<dbReference type="Proteomes" id="UP000297475">
    <property type="component" value="Unassembled WGS sequence"/>
</dbReference>
<dbReference type="EMBL" id="SRMF01000002">
    <property type="protein sequence ID" value="TGG93850.1"/>
    <property type="molecule type" value="Genomic_DNA"/>
</dbReference>
<accession>A0A4Z0WGS8</accession>
<proteinExistence type="predicted"/>
<evidence type="ECO:0000256" key="1">
    <source>
        <dbReference type="SAM" id="MobiDB-lite"/>
    </source>
</evidence>
<evidence type="ECO:0000313" key="2">
    <source>
        <dbReference type="EMBL" id="TGG93850.1"/>
    </source>
</evidence>
<organism evidence="2 3">
    <name type="scientific">Natronospirillum operosum</name>
    <dbReference type="NCBI Taxonomy" id="2759953"/>
    <lineage>
        <taxon>Bacteria</taxon>
        <taxon>Pseudomonadati</taxon>
        <taxon>Pseudomonadota</taxon>
        <taxon>Gammaproteobacteria</taxon>
        <taxon>Oceanospirillales</taxon>
        <taxon>Natronospirillaceae</taxon>
        <taxon>Natronospirillum</taxon>
    </lineage>
</organism>
<evidence type="ECO:0000313" key="3">
    <source>
        <dbReference type="Proteomes" id="UP000297475"/>
    </source>
</evidence>
<feature type="region of interest" description="Disordered" evidence="1">
    <location>
        <begin position="248"/>
        <end position="272"/>
    </location>
</feature>
<dbReference type="SUPFAM" id="SSF52833">
    <property type="entry name" value="Thioredoxin-like"/>
    <property type="match status" value="1"/>
</dbReference>
<dbReference type="RefSeq" id="WP_135482356.1">
    <property type="nucleotide sequence ID" value="NZ_SRMF01000002.1"/>
</dbReference>
<comment type="caution">
    <text evidence="2">The sequence shown here is derived from an EMBL/GenBank/DDBJ whole genome shotgun (WGS) entry which is preliminary data.</text>
</comment>